<keyword evidence="3" id="KW-1185">Reference proteome</keyword>
<dbReference type="Pfam" id="PF17254">
    <property type="entry name" value="DUF5321"/>
    <property type="match status" value="1"/>
</dbReference>
<gene>
    <name evidence="2" type="ORF">OHK93_007811</name>
</gene>
<evidence type="ECO:0000256" key="1">
    <source>
        <dbReference type="SAM" id="MobiDB-lite"/>
    </source>
</evidence>
<feature type="compositionally biased region" description="Polar residues" evidence="1">
    <location>
        <begin position="101"/>
        <end position="111"/>
    </location>
</feature>
<name>A0AA43TRB4_9LECA</name>
<dbReference type="EMBL" id="JAPUFD010000007">
    <property type="protein sequence ID" value="MDI1488536.1"/>
    <property type="molecule type" value="Genomic_DNA"/>
</dbReference>
<dbReference type="AlphaFoldDB" id="A0AA43TRB4"/>
<dbReference type="InterPro" id="IPR035213">
    <property type="entry name" value="DUF5321"/>
</dbReference>
<comment type="caution">
    <text evidence="2">The sequence shown here is derived from an EMBL/GenBank/DDBJ whole genome shotgun (WGS) entry which is preliminary data.</text>
</comment>
<proteinExistence type="predicted"/>
<organism evidence="2 3">
    <name type="scientific">Ramalina farinacea</name>
    <dbReference type="NCBI Taxonomy" id="258253"/>
    <lineage>
        <taxon>Eukaryota</taxon>
        <taxon>Fungi</taxon>
        <taxon>Dikarya</taxon>
        <taxon>Ascomycota</taxon>
        <taxon>Pezizomycotina</taxon>
        <taxon>Lecanoromycetes</taxon>
        <taxon>OSLEUM clade</taxon>
        <taxon>Lecanoromycetidae</taxon>
        <taxon>Lecanorales</taxon>
        <taxon>Lecanorineae</taxon>
        <taxon>Ramalinaceae</taxon>
        <taxon>Ramalina</taxon>
    </lineage>
</organism>
<feature type="region of interest" description="Disordered" evidence="1">
    <location>
        <begin position="75"/>
        <end position="139"/>
    </location>
</feature>
<protein>
    <submittedName>
        <fullName evidence="2">Uncharacterized protein</fullName>
    </submittedName>
</protein>
<reference evidence="2" key="1">
    <citation type="journal article" date="2023" name="Genome Biol. Evol.">
        <title>First Whole Genome Sequence and Flow Cytometry Genome Size Data for the Lichen-Forming Fungus Ramalina farinacea (Ascomycota).</title>
        <authorList>
            <person name="Llewellyn T."/>
            <person name="Mian S."/>
            <person name="Hill R."/>
            <person name="Leitch I.J."/>
            <person name="Gaya E."/>
        </authorList>
    </citation>
    <scope>NUCLEOTIDE SEQUENCE</scope>
    <source>
        <strain evidence="2">LIQ254RAFAR</strain>
    </source>
</reference>
<feature type="compositionally biased region" description="Basic residues" evidence="1">
    <location>
        <begin position="78"/>
        <end position="87"/>
    </location>
</feature>
<dbReference type="Proteomes" id="UP001161017">
    <property type="component" value="Unassembled WGS sequence"/>
</dbReference>
<accession>A0AA43TRB4</accession>
<sequence length="139" mass="15921">MLIGSQSINLIVLKNEWTMFSRMADTKIAALKEVIERLQRGEDVDVERMLGTGDERQEQEWKDVLQEIEEEDRLWQNKARKKARRAARKAEREAAAAANEGRSTPEPSQQLEQRDSDTGNSDRSSSPTLQAMWSRLGFS</sequence>
<evidence type="ECO:0000313" key="3">
    <source>
        <dbReference type="Proteomes" id="UP001161017"/>
    </source>
</evidence>
<evidence type="ECO:0000313" key="2">
    <source>
        <dbReference type="EMBL" id="MDI1488536.1"/>
    </source>
</evidence>
<feature type="compositionally biased region" description="Polar residues" evidence="1">
    <location>
        <begin position="118"/>
        <end position="131"/>
    </location>
</feature>